<dbReference type="InterPro" id="IPR005821">
    <property type="entry name" value="Ion_trans_dom"/>
</dbReference>
<evidence type="ECO:0000256" key="1">
    <source>
        <dbReference type="ARBA" id="ARBA00004141"/>
    </source>
</evidence>
<reference evidence="15" key="1">
    <citation type="submission" date="2016-11" db="UniProtKB">
        <authorList>
            <consortium name="WormBaseParasite"/>
        </authorList>
    </citation>
    <scope>IDENTIFICATION</scope>
</reference>
<dbReference type="InterPro" id="IPR052076">
    <property type="entry name" value="TRP_cation_channel"/>
</dbReference>
<evidence type="ECO:0000256" key="9">
    <source>
        <dbReference type="ARBA" id="ARBA00023180"/>
    </source>
</evidence>
<sequence length="326" mass="37985">MLYLLFLSCLTAFVVLNMPPKTSTPFTTAICFNDSNKSSFGWTNNFYRLLNDWKKIVHPKNFLYATLYALTIAFILPIGSCSHSYNSAFGMFSVAMAWSLLLFIFEYFPVWGIYPAMFQRVVTSLLKVLLMHLYLFVGFSLAFCIGMGSTDMFEYFFLSLLKTFDMTAGELDYVEVFFKKTNSFSAEMRVGLLLFFIVFVIIMPICLVNMLVGIAVGDIDKLTKVASLKMEHYRINIIYDLEDFRRKFCKYIFGCLSCCICAHQRSYSFKMNSTNKAKQCCVCCCYVTDFCTCFYTFKWFKPFRDQKRYRKWLNEYGGKRDPLAKD</sequence>
<keyword evidence="14" id="KW-1185">Reference proteome</keyword>
<evidence type="ECO:0000256" key="8">
    <source>
        <dbReference type="ARBA" id="ARBA00023136"/>
    </source>
</evidence>
<dbReference type="WBParaSite" id="maker-uti_cns_0008188-snap-gene-0.4-mRNA-1">
    <property type="protein sequence ID" value="maker-uti_cns_0008188-snap-gene-0.4-mRNA-1"/>
    <property type="gene ID" value="maker-uti_cns_0008188-snap-gene-0.4"/>
</dbReference>
<evidence type="ECO:0000256" key="12">
    <source>
        <dbReference type="SAM" id="SignalP"/>
    </source>
</evidence>
<keyword evidence="10" id="KW-0407">Ion channel</keyword>
<evidence type="ECO:0000256" key="4">
    <source>
        <dbReference type="ARBA" id="ARBA00022737"/>
    </source>
</evidence>
<evidence type="ECO:0000259" key="13">
    <source>
        <dbReference type="Pfam" id="PF00520"/>
    </source>
</evidence>
<evidence type="ECO:0000256" key="6">
    <source>
        <dbReference type="ARBA" id="ARBA00023043"/>
    </source>
</evidence>
<dbReference type="PANTHER" id="PTHR47143">
    <property type="entry name" value="TRANSIENT RECEPTOR POTENTIAL CATION CHANNEL PROTEIN PAINLESS"/>
    <property type="match status" value="1"/>
</dbReference>
<organism evidence="14 15">
    <name type="scientific">Macrostomum lignano</name>
    <dbReference type="NCBI Taxonomy" id="282301"/>
    <lineage>
        <taxon>Eukaryota</taxon>
        <taxon>Metazoa</taxon>
        <taxon>Spiralia</taxon>
        <taxon>Lophotrochozoa</taxon>
        <taxon>Platyhelminthes</taxon>
        <taxon>Rhabditophora</taxon>
        <taxon>Macrostomorpha</taxon>
        <taxon>Macrostomida</taxon>
        <taxon>Macrostomidae</taxon>
        <taxon>Macrostomum</taxon>
    </lineage>
</organism>
<dbReference type="GO" id="GO:1902495">
    <property type="term" value="C:transmembrane transporter complex"/>
    <property type="evidence" value="ECO:0007669"/>
    <property type="project" value="TreeGrafter"/>
</dbReference>
<dbReference type="PANTHER" id="PTHR47143:SF1">
    <property type="entry name" value="ION_TRANS DOMAIN-CONTAINING PROTEIN"/>
    <property type="match status" value="1"/>
</dbReference>
<feature type="transmembrane region" description="Helical" evidence="11">
    <location>
        <begin position="128"/>
        <end position="148"/>
    </location>
</feature>
<keyword evidence="4" id="KW-0677">Repeat</keyword>
<feature type="transmembrane region" description="Helical" evidence="11">
    <location>
        <begin position="88"/>
        <end position="108"/>
    </location>
</feature>
<dbReference type="GO" id="GO:0005216">
    <property type="term" value="F:monoatomic ion channel activity"/>
    <property type="evidence" value="ECO:0007669"/>
    <property type="project" value="InterPro"/>
</dbReference>
<keyword evidence="6" id="KW-0040">ANK repeat</keyword>
<keyword evidence="5 11" id="KW-1133">Transmembrane helix</keyword>
<keyword evidence="9" id="KW-0325">Glycoprotein</keyword>
<keyword evidence="3 11" id="KW-0812">Transmembrane</keyword>
<keyword evidence="7" id="KW-0406">Ion transport</keyword>
<keyword evidence="12" id="KW-0732">Signal</keyword>
<evidence type="ECO:0000256" key="2">
    <source>
        <dbReference type="ARBA" id="ARBA00022448"/>
    </source>
</evidence>
<feature type="transmembrane region" description="Helical" evidence="11">
    <location>
        <begin position="62"/>
        <end position="81"/>
    </location>
</feature>
<feature type="chain" id="PRO_5009320450" evidence="12">
    <location>
        <begin position="17"/>
        <end position="326"/>
    </location>
</feature>
<evidence type="ECO:0000313" key="15">
    <source>
        <dbReference type="WBParaSite" id="maker-uti_cns_0008188-snap-gene-0.4-mRNA-1"/>
    </source>
</evidence>
<keyword evidence="2" id="KW-0813">Transport</keyword>
<feature type="signal peptide" evidence="12">
    <location>
        <begin position="1"/>
        <end position="16"/>
    </location>
</feature>
<evidence type="ECO:0000256" key="5">
    <source>
        <dbReference type="ARBA" id="ARBA00022989"/>
    </source>
</evidence>
<evidence type="ECO:0000256" key="10">
    <source>
        <dbReference type="ARBA" id="ARBA00023303"/>
    </source>
</evidence>
<evidence type="ECO:0000256" key="3">
    <source>
        <dbReference type="ARBA" id="ARBA00022692"/>
    </source>
</evidence>
<dbReference type="Proteomes" id="UP000095280">
    <property type="component" value="Unplaced"/>
</dbReference>
<proteinExistence type="predicted"/>
<evidence type="ECO:0000256" key="11">
    <source>
        <dbReference type="SAM" id="Phobius"/>
    </source>
</evidence>
<evidence type="ECO:0000256" key="7">
    <source>
        <dbReference type="ARBA" id="ARBA00023065"/>
    </source>
</evidence>
<feature type="domain" description="Ion transport" evidence="13">
    <location>
        <begin position="63"/>
        <end position="224"/>
    </location>
</feature>
<feature type="transmembrane region" description="Helical" evidence="11">
    <location>
        <begin position="190"/>
        <end position="216"/>
    </location>
</feature>
<keyword evidence="8 11" id="KW-0472">Membrane</keyword>
<comment type="subcellular location">
    <subcellularLocation>
        <location evidence="1">Membrane</location>
        <topology evidence="1">Multi-pass membrane protein</topology>
    </subcellularLocation>
</comment>
<dbReference type="Pfam" id="PF00520">
    <property type="entry name" value="Ion_trans"/>
    <property type="match status" value="1"/>
</dbReference>
<protein>
    <submittedName>
        <fullName evidence="15">Ion_trans domain-containing protein</fullName>
    </submittedName>
</protein>
<evidence type="ECO:0000313" key="14">
    <source>
        <dbReference type="Proteomes" id="UP000095280"/>
    </source>
</evidence>
<dbReference type="AlphaFoldDB" id="A0A1I8HUW6"/>
<accession>A0A1I8HUW6</accession>
<name>A0A1I8HUW6_9PLAT</name>